<dbReference type="GO" id="GO:0030272">
    <property type="term" value="F:5-formyltetrahydrofolate cyclo-ligase activity"/>
    <property type="evidence" value="ECO:0007669"/>
    <property type="project" value="UniProtKB-EC"/>
</dbReference>
<feature type="binding site" evidence="4">
    <location>
        <begin position="4"/>
        <end position="8"/>
    </location>
    <ligand>
        <name>ATP</name>
        <dbReference type="ChEBI" id="CHEBI:30616"/>
    </ligand>
</feature>
<dbReference type="PANTHER" id="PTHR23407:SF1">
    <property type="entry name" value="5-FORMYLTETRAHYDROFOLATE CYCLO-LIGASE"/>
    <property type="match status" value="1"/>
</dbReference>
<dbReference type="GO" id="GO:0005524">
    <property type="term" value="F:ATP binding"/>
    <property type="evidence" value="ECO:0007669"/>
    <property type="project" value="UniProtKB-KW"/>
</dbReference>
<dbReference type="GO" id="GO:0046872">
    <property type="term" value="F:metal ion binding"/>
    <property type="evidence" value="ECO:0007669"/>
    <property type="project" value="UniProtKB-KW"/>
</dbReference>
<evidence type="ECO:0000256" key="1">
    <source>
        <dbReference type="ARBA" id="ARBA00010638"/>
    </source>
</evidence>
<dbReference type="InterPro" id="IPR024185">
    <property type="entry name" value="FTHF_cligase-like_sf"/>
</dbReference>
<dbReference type="InterPro" id="IPR037171">
    <property type="entry name" value="NagB/RpiA_transferase-like"/>
</dbReference>
<sequence>MKNKKNLRKILLQQMKDFASSPEKEVETNILLEKLFQTSAWKNARSIGITISMPFELPTEKIITQAWQEGKIVAIPKTRENGEMDFFVHTSKTTLEKTTFGVLEPVGAEMSKKKEIDLMIVPHLAITKTGVRLGFGGGFYDRYLADFKNDTLALAYSFQVMQELPQEPFDIVIKTILSIDK</sequence>
<accession>A0A1T4PTD7</accession>
<dbReference type="Gene3D" id="3.40.50.10420">
    <property type="entry name" value="NagB/RpiA/CoA transferase-like"/>
    <property type="match status" value="1"/>
</dbReference>
<dbReference type="NCBIfam" id="TIGR02727">
    <property type="entry name" value="MTHFS_bact"/>
    <property type="match status" value="1"/>
</dbReference>
<comment type="similarity">
    <text evidence="1 5">Belongs to the 5-formyltetrahydrofolate cyclo-ligase family.</text>
</comment>
<evidence type="ECO:0000256" key="4">
    <source>
        <dbReference type="PIRSR" id="PIRSR006806-1"/>
    </source>
</evidence>
<dbReference type="PANTHER" id="PTHR23407">
    <property type="entry name" value="ATPASE INHIBITOR/5-FORMYLTETRAHYDROFOLATE CYCLO-LIGASE"/>
    <property type="match status" value="1"/>
</dbReference>
<evidence type="ECO:0000256" key="3">
    <source>
        <dbReference type="ARBA" id="ARBA00022840"/>
    </source>
</evidence>
<comment type="catalytic activity">
    <reaction evidence="5">
        <text>(6S)-5-formyl-5,6,7,8-tetrahydrofolate + ATP = (6R)-5,10-methenyltetrahydrofolate + ADP + phosphate</text>
        <dbReference type="Rhea" id="RHEA:10488"/>
        <dbReference type="ChEBI" id="CHEBI:30616"/>
        <dbReference type="ChEBI" id="CHEBI:43474"/>
        <dbReference type="ChEBI" id="CHEBI:57455"/>
        <dbReference type="ChEBI" id="CHEBI:57457"/>
        <dbReference type="ChEBI" id="CHEBI:456216"/>
        <dbReference type="EC" id="6.3.3.2"/>
    </reaction>
</comment>
<dbReference type="Pfam" id="PF01812">
    <property type="entry name" value="5-FTHF_cyc-lig"/>
    <property type="match status" value="1"/>
</dbReference>
<dbReference type="RefSeq" id="WP_078807844.1">
    <property type="nucleotide sequence ID" value="NZ_FUXI01000022.1"/>
</dbReference>
<dbReference type="GO" id="GO:0009396">
    <property type="term" value="P:folic acid-containing compound biosynthetic process"/>
    <property type="evidence" value="ECO:0007669"/>
    <property type="project" value="TreeGrafter"/>
</dbReference>
<dbReference type="EC" id="6.3.3.2" evidence="5"/>
<dbReference type="SUPFAM" id="SSF100950">
    <property type="entry name" value="NagB/RpiA/CoA transferase-like"/>
    <property type="match status" value="1"/>
</dbReference>
<keyword evidence="5" id="KW-0460">Magnesium</keyword>
<keyword evidence="7" id="KW-1185">Reference proteome</keyword>
<dbReference type="InterPro" id="IPR002698">
    <property type="entry name" value="FTHF_cligase"/>
</dbReference>
<dbReference type="OrthoDB" id="9801938at2"/>
<dbReference type="EMBL" id="FUXI01000022">
    <property type="protein sequence ID" value="SJZ94790.1"/>
    <property type="molecule type" value="Genomic_DNA"/>
</dbReference>
<gene>
    <name evidence="6" type="ORF">SAMN02745116_01929</name>
</gene>
<dbReference type="GO" id="GO:0035999">
    <property type="term" value="P:tetrahydrofolate interconversion"/>
    <property type="evidence" value="ECO:0007669"/>
    <property type="project" value="TreeGrafter"/>
</dbReference>
<keyword evidence="5" id="KW-0479">Metal-binding</keyword>
<comment type="cofactor">
    <cofactor evidence="5">
        <name>Mg(2+)</name>
        <dbReference type="ChEBI" id="CHEBI:18420"/>
    </cofactor>
</comment>
<evidence type="ECO:0000256" key="2">
    <source>
        <dbReference type="ARBA" id="ARBA00022741"/>
    </source>
</evidence>
<protein>
    <recommendedName>
        <fullName evidence="5">5-formyltetrahydrofolate cyclo-ligase</fullName>
        <ecNumber evidence="5">6.3.3.2</ecNumber>
    </recommendedName>
</protein>
<reference evidence="6 7" key="1">
    <citation type="submission" date="2017-02" db="EMBL/GenBank/DDBJ databases">
        <authorList>
            <person name="Peterson S.W."/>
        </authorList>
    </citation>
    <scope>NUCLEOTIDE SEQUENCE [LARGE SCALE GENOMIC DNA]</scope>
    <source>
        <strain evidence="6 7">ATCC BAA-1030</strain>
    </source>
</reference>
<proteinExistence type="inferred from homology"/>
<organism evidence="6 7">
    <name type="scientific">Pilibacter termitis</name>
    <dbReference type="NCBI Taxonomy" id="263852"/>
    <lineage>
        <taxon>Bacteria</taxon>
        <taxon>Bacillati</taxon>
        <taxon>Bacillota</taxon>
        <taxon>Bacilli</taxon>
        <taxon>Lactobacillales</taxon>
        <taxon>Enterococcaceae</taxon>
        <taxon>Pilibacter</taxon>
    </lineage>
</organism>
<dbReference type="PIRSF" id="PIRSF006806">
    <property type="entry name" value="FTHF_cligase"/>
    <property type="match status" value="1"/>
</dbReference>
<dbReference type="STRING" id="263852.SAMN02745116_01929"/>
<feature type="binding site" evidence="4">
    <location>
        <position position="51"/>
    </location>
    <ligand>
        <name>substrate</name>
    </ligand>
</feature>
<keyword evidence="6" id="KW-0436">Ligase</keyword>
<feature type="binding site" evidence="4">
    <location>
        <position position="56"/>
    </location>
    <ligand>
        <name>substrate</name>
    </ligand>
</feature>
<dbReference type="Proteomes" id="UP000190328">
    <property type="component" value="Unassembled WGS sequence"/>
</dbReference>
<name>A0A1T4PTD7_9ENTE</name>
<dbReference type="AlphaFoldDB" id="A0A1T4PTD7"/>
<keyword evidence="2 4" id="KW-0547">Nucleotide-binding</keyword>
<evidence type="ECO:0000313" key="6">
    <source>
        <dbReference type="EMBL" id="SJZ94790.1"/>
    </source>
</evidence>
<evidence type="ECO:0000256" key="5">
    <source>
        <dbReference type="RuleBase" id="RU361279"/>
    </source>
</evidence>
<feature type="binding site" evidence="4">
    <location>
        <begin position="132"/>
        <end position="140"/>
    </location>
    <ligand>
        <name>ATP</name>
        <dbReference type="ChEBI" id="CHEBI:30616"/>
    </ligand>
</feature>
<evidence type="ECO:0000313" key="7">
    <source>
        <dbReference type="Proteomes" id="UP000190328"/>
    </source>
</evidence>
<keyword evidence="3 4" id="KW-0067">ATP-binding</keyword>